<gene>
    <name evidence="2" type="ORF">Csa_3G601020</name>
</gene>
<protein>
    <submittedName>
        <fullName evidence="2">Uncharacterized protein</fullName>
    </submittedName>
</protein>
<reference evidence="2 3" key="3">
    <citation type="journal article" date="2010" name="BMC Genomics">
        <title>Transcriptome sequencing and comparative analysis of cucumber flowers with different sex types.</title>
        <authorList>
            <person name="Guo S."/>
            <person name="Zheng Y."/>
            <person name="Joung J.G."/>
            <person name="Liu S."/>
            <person name="Zhang Z."/>
            <person name="Crasta O.R."/>
            <person name="Sobral B.W."/>
            <person name="Xu Y."/>
            <person name="Huang S."/>
            <person name="Fei Z."/>
        </authorList>
    </citation>
    <scope>NUCLEOTIDE SEQUENCE [LARGE SCALE GENOMIC DNA]</scope>
    <source>
        <strain evidence="3">cv. 9930</strain>
    </source>
</reference>
<keyword evidence="1" id="KW-1133">Transmembrane helix</keyword>
<organism evidence="2 3">
    <name type="scientific">Cucumis sativus</name>
    <name type="common">Cucumber</name>
    <dbReference type="NCBI Taxonomy" id="3659"/>
    <lineage>
        <taxon>Eukaryota</taxon>
        <taxon>Viridiplantae</taxon>
        <taxon>Streptophyta</taxon>
        <taxon>Embryophyta</taxon>
        <taxon>Tracheophyta</taxon>
        <taxon>Spermatophyta</taxon>
        <taxon>Magnoliopsida</taxon>
        <taxon>eudicotyledons</taxon>
        <taxon>Gunneridae</taxon>
        <taxon>Pentapetalae</taxon>
        <taxon>rosids</taxon>
        <taxon>fabids</taxon>
        <taxon>Cucurbitales</taxon>
        <taxon>Cucurbitaceae</taxon>
        <taxon>Benincaseae</taxon>
        <taxon>Cucumis</taxon>
    </lineage>
</organism>
<feature type="transmembrane region" description="Helical" evidence="1">
    <location>
        <begin position="26"/>
        <end position="47"/>
    </location>
</feature>
<dbReference type="AlphaFoldDB" id="A0A0A0L8T8"/>
<keyword evidence="1" id="KW-0472">Membrane</keyword>
<keyword evidence="1" id="KW-0812">Transmembrane</keyword>
<evidence type="ECO:0000313" key="3">
    <source>
        <dbReference type="Proteomes" id="UP000029981"/>
    </source>
</evidence>
<proteinExistence type="predicted"/>
<keyword evidence="3" id="KW-1185">Reference proteome</keyword>
<name>A0A0A0L8T8_CUCSA</name>
<sequence length="91" mass="10105">MGAVAMPLAPRKSLSSFPLCFPFTQFLPFLTSSSSSSSFFFFFLLLLSSSSLSSSRTHIESFTFNSNPHSMLSLFHKPPFACISLCSFIFQ</sequence>
<reference evidence="2 3" key="4">
    <citation type="journal article" date="2011" name="BMC Genomics">
        <title>RNA-Seq improves annotation of protein-coding genes in the cucumber genome.</title>
        <authorList>
            <person name="Li Z."/>
            <person name="Zhang Z."/>
            <person name="Yan P."/>
            <person name="Huang S."/>
            <person name="Fei Z."/>
            <person name="Lin K."/>
        </authorList>
    </citation>
    <scope>NUCLEOTIDE SEQUENCE [LARGE SCALE GENOMIC DNA]</scope>
    <source>
        <strain evidence="3">cv. 9930</strain>
    </source>
</reference>
<accession>A0A0A0L8T8</accession>
<dbReference type="EMBL" id="CM002924">
    <property type="protein sequence ID" value="KGN58263.1"/>
    <property type="molecule type" value="Genomic_DNA"/>
</dbReference>
<reference evidence="2 3" key="1">
    <citation type="journal article" date="2009" name="Nat. Genet.">
        <title>The genome of the cucumber, Cucumis sativus L.</title>
        <authorList>
            <person name="Huang S."/>
            <person name="Li R."/>
            <person name="Zhang Z."/>
            <person name="Li L."/>
            <person name="Gu X."/>
            <person name="Fan W."/>
            <person name="Lucas W.J."/>
            <person name="Wang X."/>
            <person name="Xie B."/>
            <person name="Ni P."/>
            <person name="Ren Y."/>
            <person name="Zhu H."/>
            <person name="Li J."/>
            <person name="Lin K."/>
            <person name="Jin W."/>
            <person name="Fei Z."/>
            <person name="Li G."/>
            <person name="Staub J."/>
            <person name="Kilian A."/>
            <person name="van der Vossen E.A."/>
            <person name="Wu Y."/>
            <person name="Guo J."/>
            <person name="He J."/>
            <person name="Jia Z."/>
            <person name="Ren Y."/>
            <person name="Tian G."/>
            <person name="Lu Y."/>
            <person name="Ruan J."/>
            <person name="Qian W."/>
            <person name="Wang M."/>
            <person name="Huang Q."/>
            <person name="Li B."/>
            <person name="Xuan Z."/>
            <person name="Cao J."/>
            <person name="Asan"/>
            <person name="Wu Z."/>
            <person name="Zhang J."/>
            <person name="Cai Q."/>
            <person name="Bai Y."/>
            <person name="Zhao B."/>
            <person name="Han Y."/>
            <person name="Li Y."/>
            <person name="Li X."/>
            <person name="Wang S."/>
            <person name="Shi Q."/>
            <person name="Liu S."/>
            <person name="Cho W.K."/>
            <person name="Kim J.Y."/>
            <person name="Xu Y."/>
            <person name="Heller-Uszynska K."/>
            <person name="Miao H."/>
            <person name="Cheng Z."/>
            <person name="Zhang S."/>
            <person name="Wu J."/>
            <person name="Yang Y."/>
            <person name="Kang H."/>
            <person name="Li M."/>
            <person name="Liang H."/>
            <person name="Ren X."/>
            <person name="Shi Z."/>
            <person name="Wen M."/>
            <person name="Jian M."/>
            <person name="Yang H."/>
            <person name="Zhang G."/>
            <person name="Yang Z."/>
            <person name="Chen R."/>
            <person name="Liu S."/>
            <person name="Li J."/>
            <person name="Ma L."/>
            <person name="Liu H."/>
            <person name="Zhou Y."/>
            <person name="Zhao J."/>
            <person name="Fang X."/>
            <person name="Li G."/>
            <person name="Fang L."/>
            <person name="Li Y."/>
            <person name="Liu D."/>
            <person name="Zheng H."/>
            <person name="Zhang Y."/>
            <person name="Qin N."/>
            <person name="Li Z."/>
            <person name="Yang G."/>
            <person name="Yang S."/>
            <person name="Bolund L."/>
            <person name="Kristiansen K."/>
            <person name="Zheng H."/>
            <person name="Li S."/>
            <person name="Zhang X."/>
            <person name="Yang H."/>
            <person name="Wang J."/>
            <person name="Sun R."/>
            <person name="Zhang B."/>
            <person name="Jiang S."/>
            <person name="Wang J."/>
            <person name="Du Y."/>
            <person name="Li S."/>
        </authorList>
    </citation>
    <scope>NUCLEOTIDE SEQUENCE [LARGE SCALE GENOMIC DNA]</scope>
    <source>
        <strain evidence="3">cv. 9930</strain>
    </source>
</reference>
<dbReference type="Gramene" id="KGN58263">
    <property type="protein sequence ID" value="KGN58263"/>
    <property type="gene ID" value="Csa_3G601020"/>
</dbReference>
<evidence type="ECO:0000313" key="2">
    <source>
        <dbReference type="EMBL" id="KGN58263.1"/>
    </source>
</evidence>
<dbReference type="Proteomes" id="UP000029981">
    <property type="component" value="Chromosome 3"/>
</dbReference>
<evidence type="ECO:0000256" key="1">
    <source>
        <dbReference type="SAM" id="Phobius"/>
    </source>
</evidence>
<reference evidence="2 3" key="2">
    <citation type="journal article" date="2009" name="PLoS ONE">
        <title>An integrated genetic and cytogenetic map of the cucumber genome.</title>
        <authorList>
            <person name="Ren Y."/>
            <person name="Zhang Z."/>
            <person name="Liu J."/>
            <person name="Staub J.E."/>
            <person name="Han Y."/>
            <person name="Cheng Z."/>
            <person name="Li X."/>
            <person name="Lu J."/>
            <person name="Miao H."/>
            <person name="Kang H."/>
            <person name="Xie B."/>
            <person name="Gu X."/>
            <person name="Wang X."/>
            <person name="Du Y."/>
            <person name="Jin W."/>
            <person name="Huang S."/>
        </authorList>
    </citation>
    <scope>NUCLEOTIDE SEQUENCE [LARGE SCALE GENOMIC DNA]</scope>
    <source>
        <strain evidence="3">cv. 9930</strain>
    </source>
</reference>